<evidence type="ECO:0000256" key="5">
    <source>
        <dbReference type="SAM" id="Phobius"/>
    </source>
</evidence>
<feature type="transmembrane region" description="Helical" evidence="5">
    <location>
        <begin position="25"/>
        <end position="53"/>
    </location>
</feature>
<keyword evidence="4 5" id="KW-0472">Membrane</keyword>
<dbReference type="AlphaFoldDB" id="A0A0F9FAL0"/>
<evidence type="ECO:0008006" key="7">
    <source>
        <dbReference type="Google" id="ProtNLM"/>
    </source>
</evidence>
<accession>A0A0F9FAL0</accession>
<comment type="subcellular location">
    <subcellularLocation>
        <location evidence="1">Membrane</location>
        <topology evidence="1">Multi-pass membrane protein</topology>
    </subcellularLocation>
</comment>
<evidence type="ECO:0000313" key="6">
    <source>
        <dbReference type="EMBL" id="KKL48152.1"/>
    </source>
</evidence>
<evidence type="ECO:0000256" key="2">
    <source>
        <dbReference type="ARBA" id="ARBA00022692"/>
    </source>
</evidence>
<sequence>MSSEEKTLPQPDEISSAEKDDATGAYLMMFAAWAVGLPLPILNLIAAVIYFYVNKKTSRFVAFHALQSLLSQIPVTLLNVALIVWLFRILITGLSFTSGFFVLLGIMVCGNILYVIFSIAALVRARKGNFFYFPFFGRVAFSRFYGPNAVSLEAALKENRPPEGY</sequence>
<evidence type="ECO:0000256" key="3">
    <source>
        <dbReference type="ARBA" id="ARBA00022989"/>
    </source>
</evidence>
<gene>
    <name evidence="6" type="ORF">LCGC14_2328400</name>
</gene>
<feature type="transmembrane region" description="Helical" evidence="5">
    <location>
        <begin position="99"/>
        <end position="123"/>
    </location>
</feature>
<proteinExistence type="predicted"/>
<evidence type="ECO:0000256" key="1">
    <source>
        <dbReference type="ARBA" id="ARBA00004141"/>
    </source>
</evidence>
<comment type="caution">
    <text evidence="6">The sequence shown here is derived from an EMBL/GenBank/DDBJ whole genome shotgun (WGS) entry which is preliminary data.</text>
</comment>
<organism evidence="6">
    <name type="scientific">marine sediment metagenome</name>
    <dbReference type="NCBI Taxonomy" id="412755"/>
    <lineage>
        <taxon>unclassified sequences</taxon>
        <taxon>metagenomes</taxon>
        <taxon>ecological metagenomes</taxon>
    </lineage>
</organism>
<feature type="transmembrane region" description="Helical" evidence="5">
    <location>
        <begin position="65"/>
        <end position="87"/>
    </location>
</feature>
<name>A0A0F9FAL0_9ZZZZ</name>
<keyword evidence="3 5" id="KW-1133">Transmembrane helix</keyword>
<dbReference type="EMBL" id="LAZR01033416">
    <property type="protein sequence ID" value="KKL48152.1"/>
    <property type="molecule type" value="Genomic_DNA"/>
</dbReference>
<protein>
    <recommendedName>
        <fullName evidence="7">DUF4870 domain-containing protein</fullName>
    </recommendedName>
</protein>
<reference evidence="6" key="1">
    <citation type="journal article" date="2015" name="Nature">
        <title>Complex archaea that bridge the gap between prokaryotes and eukaryotes.</title>
        <authorList>
            <person name="Spang A."/>
            <person name="Saw J.H."/>
            <person name="Jorgensen S.L."/>
            <person name="Zaremba-Niedzwiedzka K."/>
            <person name="Martijn J."/>
            <person name="Lind A.E."/>
            <person name="van Eijk R."/>
            <person name="Schleper C."/>
            <person name="Guy L."/>
            <person name="Ettema T.J."/>
        </authorList>
    </citation>
    <scope>NUCLEOTIDE SEQUENCE</scope>
</reference>
<evidence type="ECO:0000256" key="4">
    <source>
        <dbReference type="ARBA" id="ARBA00023136"/>
    </source>
</evidence>
<dbReference type="InterPro" id="IPR019109">
    <property type="entry name" value="MamF_MmsF"/>
</dbReference>
<keyword evidence="2 5" id="KW-0812">Transmembrane</keyword>
<dbReference type="Pfam" id="PF09685">
    <property type="entry name" value="MamF_MmsF"/>
    <property type="match status" value="1"/>
</dbReference>